<feature type="compositionally biased region" description="Acidic residues" evidence="4">
    <location>
        <begin position="818"/>
        <end position="830"/>
    </location>
</feature>
<dbReference type="InterPro" id="IPR011992">
    <property type="entry name" value="EF-hand-dom_pair"/>
</dbReference>
<organism evidence="7 8">
    <name type="scientific">Tetradesmus obliquus</name>
    <name type="common">Green alga</name>
    <name type="synonym">Acutodesmus obliquus</name>
    <dbReference type="NCBI Taxonomy" id="3088"/>
    <lineage>
        <taxon>Eukaryota</taxon>
        <taxon>Viridiplantae</taxon>
        <taxon>Chlorophyta</taxon>
        <taxon>core chlorophytes</taxon>
        <taxon>Chlorophyceae</taxon>
        <taxon>CS clade</taxon>
        <taxon>Sphaeropleales</taxon>
        <taxon>Scenedesmaceae</taxon>
        <taxon>Tetradesmus</taxon>
    </lineage>
</organism>
<dbReference type="InterPro" id="IPR039204">
    <property type="entry name" value="MRS2-like"/>
</dbReference>
<evidence type="ECO:0000259" key="6">
    <source>
        <dbReference type="PROSITE" id="PS50222"/>
    </source>
</evidence>
<keyword evidence="3" id="KW-0175">Coiled coil</keyword>
<evidence type="ECO:0000313" key="8">
    <source>
        <dbReference type="Proteomes" id="UP001244341"/>
    </source>
</evidence>
<dbReference type="PROSITE" id="PS50222">
    <property type="entry name" value="EF_HAND_2"/>
    <property type="match status" value="1"/>
</dbReference>
<proteinExistence type="inferred from homology"/>
<dbReference type="PROSITE" id="PS00018">
    <property type="entry name" value="EF_HAND_1"/>
    <property type="match status" value="1"/>
</dbReference>
<feature type="transmembrane region" description="Helical" evidence="5">
    <location>
        <begin position="455"/>
        <end position="475"/>
    </location>
</feature>
<reference evidence="7 8" key="1">
    <citation type="submission" date="2023-05" db="EMBL/GenBank/DDBJ databases">
        <title>A 100% complete, gapless, phased diploid assembly of the Scenedesmus obliquus UTEX 3031 genome.</title>
        <authorList>
            <person name="Biondi T.C."/>
            <person name="Hanschen E.R."/>
            <person name="Kwon T."/>
            <person name="Eng W."/>
            <person name="Kruse C.P.S."/>
            <person name="Koehler S.I."/>
            <person name="Kunde Y."/>
            <person name="Gleasner C.D."/>
            <person name="You Mak K.T."/>
            <person name="Polle J."/>
            <person name="Hovde B.T."/>
            <person name="Starkenburg S.R."/>
        </authorList>
    </citation>
    <scope>NUCLEOTIDE SEQUENCE [LARGE SCALE GENOMIC DNA]</scope>
    <source>
        <strain evidence="7 8">DOE0152z</strain>
    </source>
</reference>
<feature type="domain" description="EF-hand" evidence="6">
    <location>
        <begin position="541"/>
        <end position="576"/>
    </location>
</feature>
<feature type="coiled-coil region" evidence="3">
    <location>
        <begin position="355"/>
        <end position="405"/>
    </location>
</feature>
<keyword evidence="5" id="KW-0472">Membrane</keyword>
<feature type="transmembrane region" description="Helical" evidence="5">
    <location>
        <begin position="422"/>
        <end position="443"/>
    </location>
</feature>
<evidence type="ECO:0000313" key="7">
    <source>
        <dbReference type="EMBL" id="WIA09706.1"/>
    </source>
</evidence>
<dbReference type="InterPro" id="IPR018247">
    <property type="entry name" value="EF_Hand_1_Ca_BS"/>
</dbReference>
<feature type="compositionally biased region" description="Low complexity" evidence="4">
    <location>
        <begin position="852"/>
        <end position="883"/>
    </location>
</feature>
<dbReference type="Proteomes" id="UP001244341">
    <property type="component" value="Chromosome 1b"/>
</dbReference>
<keyword evidence="2" id="KW-0106">Calcium</keyword>
<keyword evidence="5" id="KW-0812">Transmembrane</keyword>
<keyword evidence="8" id="KW-1185">Reference proteome</keyword>
<dbReference type="PANTHER" id="PTHR13890:SF31">
    <property type="entry name" value="MAGNESIUM TRANSPORTER MRS2-2-RELATED"/>
    <property type="match status" value="1"/>
</dbReference>
<dbReference type="EMBL" id="CP126208">
    <property type="protein sequence ID" value="WIA09706.1"/>
    <property type="molecule type" value="Genomic_DNA"/>
</dbReference>
<dbReference type="Gene3D" id="1.20.58.340">
    <property type="entry name" value="Magnesium transport protein CorA, transmembrane region"/>
    <property type="match status" value="1"/>
</dbReference>
<evidence type="ECO:0000256" key="4">
    <source>
        <dbReference type="SAM" id="MobiDB-lite"/>
    </source>
</evidence>
<gene>
    <name evidence="7" type="ORF">OEZ85_009090</name>
</gene>
<name>A0ABY8TPJ2_TETOB</name>
<feature type="compositionally biased region" description="Low complexity" evidence="4">
    <location>
        <begin position="699"/>
        <end position="712"/>
    </location>
</feature>
<keyword evidence="5" id="KW-1133">Transmembrane helix</keyword>
<accession>A0ABY8TPJ2</accession>
<evidence type="ECO:0000256" key="1">
    <source>
        <dbReference type="ARBA" id="ARBA00007535"/>
    </source>
</evidence>
<comment type="similarity">
    <text evidence="1">Belongs to the CorA metal ion transporter (MIT) (TC 1.A.35.5) family.</text>
</comment>
<dbReference type="SUPFAM" id="SSF47473">
    <property type="entry name" value="EF-hand"/>
    <property type="match status" value="1"/>
</dbReference>
<dbReference type="InterPro" id="IPR002048">
    <property type="entry name" value="EF_hand_dom"/>
</dbReference>
<feature type="region of interest" description="Disordered" evidence="4">
    <location>
        <begin position="160"/>
        <end position="189"/>
    </location>
</feature>
<feature type="compositionally biased region" description="Basic and acidic residues" evidence="4">
    <location>
        <begin position="889"/>
        <end position="903"/>
    </location>
</feature>
<feature type="region of interest" description="Disordered" evidence="4">
    <location>
        <begin position="750"/>
        <end position="903"/>
    </location>
</feature>
<evidence type="ECO:0000256" key="2">
    <source>
        <dbReference type="ARBA" id="ARBA00022837"/>
    </source>
</evidence>
<sequence length="903" mass="101222">MHGGLGRKFRRKVPLFQVVEFYANGTAVEEYRPCTPQQLGLHPRDVVLFAPISRLAAPQRATIVVHDGKILVKTEIVKAIITADKAVLIKGRREADTQKLSQNILAANDQRLMSIHLAAQQQQQQEAARSAHTPLSALGCGKAASAADLIRAADAAHGVGPAGGSRGAAKGSWSPLQAEGFGGSSSSSSSEALARNVGGDLKDVPFEMLVLEVLLDATTEYFYTKVQHLHWMLESIAADIRQPSQPQGAMDKAHQLIPIQKFLTGLKSDVKETSAAVKAALGHNETLQELCLSWHKQQQQRAVWVSSELARQRARAVEEGYELDEVDPAAAYSVIYGHTRPQRTSGPSAGPLQHVRMLTEMLESYEREIQSLEGSINEAEEDLDNTRLEGSINEAEEDLDNTRSLWHMQLDSSRNHIIMVNLWLSMLNISVMASTIFPAYFGMNLESPLPAEDSFYFFTVVGASLALAGLSYPASRFWYTHNWRKINQNKMFEHKMLRVLLVQNIEDVDEILRAVKRYRYKFVDRAVFRKLLTEALGNRALTQTHIDFLWQCYDRDRDGFIQECELIRPLNTYHTMDPAAAAAAAVDSPADAALRSALDGTGLDGSSSSSSFASEAGSSAVSSVAAGSGKGGGSSSSAGVASVLEASYSCPDPWEEQQQQLEQPRLELQQQPWQQQHDWGAKLPDEQQQQHTQDYVPWSYSNSEDGSSSSSSQPLQDFSHHHQQHASAMSRDWVSPDELRWDGWVAPDYEKAAQQQREAEEAEMAGRQPRVQRMAEWVLDRMQQRQSARRSSKQAAEEQQEQEQREELRQQLQQAVADDSDSDDDYDESLELLRGRAGRSMQRQQEVLGLGQTYHQQQQQQQQQQQRQQQQAQQEDQEMSPQQYLSWDEDARYDWDSYDERGR</sequence>
<feature type="region of interest" description="Disordered" evidence="4">
    <location>
        <begin position="697"/>
        <end position="733"/>
    </location>
</feature>
<evidence type="ECO:0000256" key="5">
    <source>
        <dbReference type="SAM" id="Phobius"/>
    </source>
</evidence>
<evidence type="ECO:0000256" key="3">
    <source>
        <dbReference type="SAM" id="Coils"/>
    </source>
</evidence>
<dbReference type="PANTHER" id="PTHR13890">
    <property type="entry name" value="RNA SPLICING PROTEIN MRS2, MITOCHONDRIAL"/>
    <property type="match status" value="1"/>
</dbReference>
<protein>
    <recommendedName>
        <fullName evidence="6">EF-hand domain-containing protein</fullName>
    </recommendedName>
</protein>